<dbReference type="Proteomes" id="UP000224836">
    <property type="component" value="Segment"/>
</dbReference>
<evidence type="ECO:0000313" key="2">
    <source>
        <dbReference type="EMBL" id="APC46480.1"/>
    </source>
</evidence>
<organism evidence="2 3">
    <name type="scientific">Aeribacillus phage AP45</name>
    <dbReference type="NCBI Taxonomy" id="1913112"/>
    <lineage>
        <taxon>Viruses</taxon>
        <taxon>Duplodnaviria</taxon>
        <taxon>Heunggongvirae</taxon>
        <taxon>Uroviricota</taxon>
        <taxon>Caudoviricetes</taxon>
        <taxon>Kamchatkavirus</taxon>
        <taxon>Kamchatkavirus AP45</taxon>
    </lineage>
</organism>
<feature type="domain" description="NERD" evidence="1">
    <location>
        <begin position="93"/>
        <end position="245"/>
    </location>
</feature>
<dbReference type="EMBL" id="KX965989">
    <property type="protein sequence ID" value="APC46480.1"/>
    <property type="molecule type" value="Genomic_DNA"/>
</dbReference>
<accession>A0A1L2JY40</accession>
<dbReference type="KEGG" id="vg:55601635"/>
<dbReference type="PROSITE" id="PS50965">
    <property type="entry name" value="NERD"/>
    <property type="match status" value="1"/>
</dbReference>
<dbReference type="Pfam" id="PF08378">
    <property type="entry name" value="NERD"/>
    <property type="match status" value="1"/>
</dbReference>
<name>A0A1L2JY40_9CAUD</name>
<sequence length="303" mass="35604">MEFIILLIFALLLLGMYFYFRGRIQYYEKLMENFKSETAATILEHNNQISVLKAEHDAKVTQIENRHKDEIKKLNDYIENIRKLSRNFGEINTHNTLEDIKNNLAKQEKINPDDMIILPNVFIPFKTKDNVTQSRQIDHLVLMSSGIYIIETKYWRGKVLHGLSKRNAQNFSFIIDLINPSSSVDEVHTLVFLPWDNGENGELKIVSYENPENQVKQTAVKLKEFLENHFGRVGYVTPIIYFGYNSNEKNGVVDYSNDKYTQRFTSSQELLNFFERQAEIKEKTFSLDDLRRIKEIINKANYL</sequence>
<evidence type="ECO:0000313" key="3">
    <source>
        <dbReference type="Proteomes" id="UP000224836"/>
    </source>
</evidence>
<dbReference type="InterPro" id="IPR011528">
    <property type="entry name" value="NERD"/>
</dbReference>
<keyword evidence="3" id="KW-1185">Reference proteome</keyword>
<evidence type="ECO:0000259" key="1">
    <source>
        <dbReference type="PROSITE" id="PS50965"/>
    </source>
</evidence>
<protein>
    <submittedName>
        <fullName evidence="2">Nuclease-related domain protein</fullName>
    </submittedName>
</protein>
<reference evidence="3" key="1">
    <citation type="submission" date="2016-10" db="EMBL/GenBank/DDBJ databases">
        <authorList>
            <person name="de Groot N.N."/>
        </authorList>
    </citation>
    <scope>NUCLEOTIDE SEQUENCE [LARGE SCALE GENOMIC DNA]</scope>
</reference>
<dbReference type="RefSeq" id="YP_009831944.1">
    <property type="nucleotide sequence ID" value="NC_048651.1"/>
</dbReference>
<proteinExistence type="predicted"/>
<dbReference type="GeneID" id="55601635"/>